<dbReference type="Pfam" id="PF16976">
    <property type="entry name" value="RcpC"/>
    <property type="match status" value="1"/>
</dbReference>
<protein>
    <submittedName>
        <fullName evidence="2">Flp pilus assembly protein CpaB</fullName>
    </submittedName>
</protein>
<dbReference type="CDD" id="cd11614">
    <property type="entry name" value="SAF_CpaB_FlgA_like"/>
    <property type="match status" value="1"/>
</dbReference>
<gene>
    <name evidence="2" type="primary">cpaB</name>
    <name evidence="2" type="ORF">ILP92_00615</name>
</gene>
<dbReference type="SMART" id="SM00858">
    <property type="entry name" value="SAF"/>
    <property type="match status" value="1"/>
</dbReference>
<dbReference type="InterPro" id="IPR017592">
    <property type="entry name" value="Pilus_assmbl_Flp-typ_CpaB"/>
</dbReference>
<organism evidence="2 3">
    <name type="scientific">Palleronia pontilimi</name>
    <dbReference type="NCBI Taxonomy" id="1964209"/>
    <lineage>
        <taxon>Bacteria</taxon>
        <taxon>Pseudomonadati</taxon>
        <taxon>Pseudomonadota</taxon>
        <taxon>Alphaproteobacteria</taxon>
        <taxon>Rhodobacterales</taxon>
        <taxon>Roseobacteraceae</taxon>
        <taxon>Palleronia</taxon>
    </lineage>
</organism>
<accession>A0A934MB19</accession>
<feature type="domain" description="SAF" evidence="1">
    <location>
        <begin position="48"/>
        <end position="116"/>
    </location>
</feature>
<reference evidence="2" key="1">
    <citation type="submission" date="2020-12" db="EMBL/GenBank/DDBJ databases">
        <title>Bacterial taxonomy.</title>
        <authorList>
            <person name="Pan X."/>
        </authorList>
    </citation>
    <scope>NUCLEOTIDE SEQUENCE</scope>
    <source>
        <strain evidence="2">KCTC 52957</strain>
    </source>
</reference>
<dbReference type="EMBL" id="JAEKPD010000001">
    <property type="protein sequence ID" value="MBJ3761253.1"/>
    <property type="molecule type" value="Genomic_DNA"/>
</dbReference>
<keyword evidence="3" id="KW-1185">Reference proteome</keyword>
<name>A0A934MB19_9RHOB</name>
<proteinExistence type="predicted"/>
<dbReference type="InterPro" id="IPR013974">
    <property type="entry name" value="SAF"/>
</dbReference>
<evidence type="ECO:0000259" key="1">
    <source>
        <dbReference type="SMART" id="SM00858"/>
    </source>
</evidence>
<dbReference type="NCBIfam" id="TIGR03177">
    <property type="entry name" value="pilus_cpaB"/>
    <property type="match status" value="1"/>
</dbReference>
<dbReference type="RefSeq" id="WP_198914434.1">
    <property type="nucleotide sequence ID" value="NZ_JAEKPD010000001.1"/>
</dbReference>
<dbReference type="Proteomes" id="UP000642488">
    <property type="component" value="Unassembled WGS sequence"/>
</dbReference>
<comment type="caution">
    <text evidence="2">The sequence shown here is derived from an EMBL/GenBank/DDBJ whole genome shotgun (WGS) entry which is preliminary data.</text>
</comment>
<sequence length="283" mass="30258">MRLVFGLVLLLGLGLAGFAVFMAKDYMAAHQAALDAERASRGGDFVTKPVFVTSRDIAYGERLTAEDVRQVLFPEEAISVGAFLEEEALFPQGPNVQRSVLRSMVAGEAILANKVTEPGMEAGVASRLSPGKRAFAIRVDVSSGVSGFLRPGDRVDVYWTGTVNSKGVDRQEVTKLIQAGVKLVAIDQSADEDRSEATVARTVTVEATPRDVAALAQAQSTGSLSLSLVGNEDDTVAGAVEIDQRELLGIVEEQRAEVKQEQVCTIRTRRGADVIEIPIPCTN</sequence>
<dbReference type="AlphaFoldDB" id="A0A934MB19"/>
<evidence type="ECO:0000313" key="2">
    <source>
        <dbReference type="EMBL" id="MBJ3761253.1"/>
    </source>
</evidence>
<evidence type="ECO:0000313" key="3">
    <source>
        <dbReference type="Proteomes" id="UP000642488"/>
    </source>
</evidence>
<dbReference type="Pfam" id="PF08666">
    <property type="entry name" value="SAF"/>
    <property type="match status" value="1"/>
</dbReference>
<dbReference type="InterPro" id="IPR031571">
    <property type="entry name" value="RcpC_dom"/>
</dbReference>